<dbReference type="GO" id="GO:0008270">
    <property type="term" value="F:zinc ion binding"/>
    <property type="evidence" value="ECO:0007669"/>
    <property type="project" value="UniProtKB-KW"/>
</dbReference>
<sequence>MEDLPLNNNNLEVSTRKFTEAWNFGAPNEICCYCKAILWYEERSVKSRNSTSPKFSICCREGKIRCYQLIMSLGYNYVEQLSPERDGWKIKVRVTRMWDAINCNNGDLFSLDMILLDEHDDHIHASVHKNQAAKYRRQMHEGGIYLIQNFRVCPGKRQYRPVHRDYMISFTYVTSVKCVNGEDDKFNKHKFDFIPYQDVPSFRGDLTYTYDVIGFLIKVGPIESIEKGPKNFKLREIFLKDLSGHTTKVVLWGGHASQIGDDILCNGSCYLQTTPASRVYVNLEVQSVFDYLNTASRGSHQIELIASSPSSQKVEEVMFKDRMTVSELLEICKPGFEEKFYTCKATIQKIEYQYNWYYKSCQCKKAVREINSVLWCERCNQEVQYPTPKYKLTVEVKDFTDGAQFVIFDKEVEKLINCSASSLLENSDKAEERCEQIVLQAFDQLKFCTFIFQVKVTRFNTMQGSRKFTVNKVINIDFKQENHYLFEKINEFSQLDFTSICAFSYTTPVNASKHFIGSTIGSSSSKDASKHFIGSTIGSSSSKDALIRNDLFDEESPAKKICLKTNSGNDGER</sequence>
<feature type="domain" description="Replication protein A 70 kDa DNA-binding subunit B/D first OB fold" evidence="6">
    <location>
        <begin position="74"/>
        <end position="177"/>
    </location>
</feature>
<feature type="domain" description="Replication factor A C-terminal" evidence="7">
    <location>
        <begin position="340"/>
        <end position="485"/>
    </location>
</feature>
<proteinExistence type="inferred from homology"/>
<evidence type="ECO:0000313" key="9">
    <source>
        <dbReference type="Proteomes" id="UP001293254"/>
    </source>
</evidence>
<reference evidence="8" key="2">
    <citation type="journal article" date="2024" name="Plant">
        <title>Genomic evolution and insights into agronomic trait innovations of Sesamum species.</title>
        <authorList>
            <person name="Miao H."/>
            <person name="Wang L."/>
            <person name="Qu L."/>
            <person name="Liu H."/>
            <person name="Sun Y."/>
            <person name="Le M."/>
            <person name="Wang Q."/>
            <person name="Wei S."/>
            <person name="Zheng Y."/>
            <person name="Lin W."/>
            <person name="Duan Y."/>
            <person name="Cao H."/>
            <person name="Xiong S."/>
            <person name="Wang X."/>
            <person name="Wei L."/>
            <person name="Li C."/>
            <person name="Ma Q."/>
            <person name="Ju M."/>
            <person name="Zhao R."/>
            <person name="Li G."/>
            <person name="Mu C."/>
            <person name="Tian Q."/>
            <person name="Mei H."/>
            <person name="Zhang T."/>
            <person name="Gao T."/>
            <person name="Zhang H."/>
        </authorList>
    </citation>
    <scope>NUCLEOTIDE SEQUENCE</scope>
    <source>
        <strain evidence="8">3651</strain>
    </source>
</reference>
<evidence type="ECO:0000259" key="6">
    <source>
        <dbReference type="Pfam" id="PF02721"/>
    </source>
</evidence>
<keyword evidence="2" id="KW-0479">Metal-binding</keyword>
<evidence type="ECO:0000256" key="2">
    <source>
        <dbReference type="ARBA" id="ARBA00022723"/>
    </source>
</evidence>
<dbReference type="PANTHER" id="PTHR47165:SF4">
    <property type="entry name" value="OS03G0429900 PROTEIN"/>
    <property type="match status" value="1"/>
</dbReference>
<evidence type="ECO:0000259" key="7">
    <source>
        <dbReference type="Pfam" id="PF08646"/>
    </source>
</evidence>
<dbReference type="InterPro" id="IPR003871">
    <property type="entry name" value="RFA1B/D_OB_1st"/>
</dbReference>
<accession>A0AAE2CKH0</accession>
<dbReference type="InterPro" id="IPR012340">
    <property type="entry name" value="NA-bd_OB-fold"/>
</dbReference>
<dbReference type="Proteomes" id="UP001293254">
    <property type="component" value="Unassembled WGS sequence"/>
</dbReference>
<gene>
    <name evidence="8" type="ORF">Salat_1742000</name>
</gene>
<dbReference type="CDD" id="cd04476">
    <property type="entry name" value="RPA1_DBD_C"/>
    <property type="match status" value="1"/>
</dbReference>
<keyword evidence="3" id="KW-0863">Zinc-finger</keyword>
<dbReference type="SUPFAM" id="SSF50249">
    <property type="entry name" value="Nucleic acid-binding proteins"/>
    <property type="match status" value="3"/>
</dbReference>
<dbReference type="AlphaFoldDB" id="A0AAE2CKH0"/>
<dbReference type="PANTHER" id="PTHR47165">
    <property type="entry name" value="OS03G0429900 PROTEIN"/>
    <property type="match status" value="1"/>
</dbReference>
<protein>
    <submittedName>
        <fullName evidence="8">Replication protein A DNA-binding subunit E</fullName>
    </submittedName>
</protein>
<evidence type="ECO:0000256" key="1">
    <source>
        <dbReference type="ARBA" id="ARBA00005690"/>
    </source>
</evidence>
<keyword evidence="5 8" id="KW-0238">DNA-binding</keyword>
<evidence type="ECO:0000256" key="4">
    <source>
        <dbReference type="ARBA" id="ARBA00022833"/>
    </source>
</evidence>
<keyword evidence="4" id="KW-0862">Zinc</keyword>
<organism evidence="8 9">
    <name type="scientific">Sesamum alatum</name>
    <dbReference type="NCBI Taxonomy" id="300844"/>
    <lineage>
        <taxon>Eukaryota</taxon>
        <taxon>Viridiplantae</taxon>
        <taxon>Streptophyta</taxon>
        <taxon>Embryophyta</taxon>
        <taxon>Tracheophyta</taxon>
        <taxon>Spermatophyta</taxon>
        <taxon>Magnoliopsida</taxon>
        <taxon>eudicotyledons</taxon>
        <taxon>Gunneridae</taxon>
        <taxon>Pentapetalae</taxon>
        <taxon>asterids</taxon>
        <taxon>lamiids</taxon>
        <taxon>Lamiales</taxon>
        <taxon>Pedaliaceae</taxon>
        <taxon>Sesamum</taxon>
    </lineage>
</organism>
<dbReference type="InterPro" id="IPR047192">
    <property type="entry name" value="Euk_RPA1_DBD_C"/>
</dbReference>
<dbReference type="GO" id="GO:0003677">
    <property type="term" value="F:DNA binding"/>
    <property type="evidence" value="ECO:0007669"/>
    <property type="project" value="UniProtKB-KW"/>
</dbReference>
<dbReference type="Gene3D" id="2.40.50.140">
    <property type="entry name" value="Nucleic acid-binding proteins"/>
    <property type="match status" value="3"/>
</dbReference>
<evidence type="ECO:0000256" key="5">
    <source>
        <dbReference type="ARBA" id="ARBA00023125"/>
    </source>
</evidence>
<comment type="similarity">
    <text evidence="1">Belongs to the replication factor A protein 1 family.</text>
</comment>
<dbReference type="CDD" id="cd04480">
    <property type="entry name" value="RPA1_DBD_A_like"/>
    <property type="match status" value="1"/>
</dbReference>
<dbReference type="EMBL" id="JACGWO010000006">
    <property type="protein sequence ID" value="KAK4425480.1"/>
    <property type="molecule type" value="Genomic_DNA"/>
</dbReference>
<dbReference type="InterPro" id="IPR013955">
    <property type="entry name" value="Rep_factor-A_C"/>
</dbReference>
<evidence type="ECO:0000313" key="8">
    <source>
        <dbReference type="EMBL" id="KAK4425480.1"/>
    </source>
</evidence>
<dbReference type="Pfam" id="PF02721">
    <property type="entry name" value="DUF223"/>
    <property type="match status" value="1"/>
</dbReference>
<keyword evidence="9" id="KW-1185">Reference proteome</keyword>
<dbReference type="Pfam" id="PF08646">
    <property type="entry name" value="Rep_fac-A_C"/>
    <property type="match status" value="1"/>
</dbReference>
<reference evidence="8" key="1">
    <citation type="submission" date="2020-06" db="EMBL/GenBank/DDBJ databases">
        <authorList>
            <person name="Li T."/>
            <person name="Hu X."/>
            <person name="Zhang T."/>
            <person name="Song X."/>
            <person name="Zhang H."/>
            <person name="Dai N."/>
            <person name="Sheng W."/>
            <person name="Hou X."/>
            <person name="Wei L."/>
        </authorList>
    </citation>
    <scope>NUCLEOTIDE SEQUENCE</scope>
    <source>
        <strain evidence="8">3651</strain>
        <tissue evidence="8">Leaf</tissue>
    </source>
</reference>
<name>A0AAE2CKH0_9LAMI</name>
<comment type="caution">
    <text evidence="8">The sequence shown here is derived from an EMBL/GenBank/DDBJ whole genome shotgun (WGS) entry which is preliminary data.</text>
</comment>
<evidence type="ECO:0000256" key="3">
    <source>
        <dbReference type="ARBA" id="ARBA00022771"/>
    </source>
</evidence>